<proteinExistence type="predicted"/>
<evidence type="ECO:0000256" key="1">
    <source>
        <dbReference type="SAM" id="Coils"/>
    </source>
</evidence>
<accession>A0A2Z6R0Y7</accession>
<gene>
    <name evidence="3" type="ORF">RclHR1_19040012</name>
</gene>
<dbReference type="EMBL" id="BEXD01001007">
    <property type="protein sequence ID" value="GBB91689.1"/>
    <property type="molecule type" value="Genomic_DNA"/>
</dbReference>
<organism evidence="3 4">
    <name type="scientific">Rhizophagus clarus</name>
    <dbReference type="NCBI Taxonomy" id="94130"/>
    <lineage>
        <taxon>Eukaryota</taxon>
        <taxon>Fungi</taxon>
        <taxon>Fungi incertae sedis</taxon>
        <taxon>Mucoromycota</taxon>
        <taxon>Glomeromycotina</taxon>
        <taxon>Glomeromycetes</taxon>
        <taxon>Glomerales</taxon>
        <taxon>Glomeraceae</taxon>
        <taxon>Rhizophagus</taxon>
    </lineage>
</organism>
<feature type="compositionally biased region" description="Polar residues" evidence="2">
    <location>
        <begin position="428"/>
        <end position="437"/>
    </location>
</feature>
<dbReference type="AlphaFoldDB" id="A0A2Z6R0Y7"/>
<dbReference type="Proteomes" id="UP000247702">
    <property type="component" value="Unassembled WGS sequence"/>
</dbReference>
<evidence type="ECO:0000313" key="4">
    <source>
        <dbReference type="Proteomes" id="UP000247702"/>
    </source>
</evidence>
<protein>
    <submittedName>
        <fullName evidence="3">Uncharacterized protein</fullName>
    </submittedName>
</protein>
<feature type="region of interest" description="Disordered" evidence="2">
    <location>
        <begin position="197"/>
        <end position="223"/>
    </location>
</feature>
<keyword evidence="4" id="KW-1185">Reference proteome</keyword>
<evidence type="ECO:0000313" key="3">
    <source>
        <dbReference type="EMBL" id="GBB91689.1"/>
    </source>
</evidence>
<feature type="region of interest" description="Disordered" evidence="2">
    <location>
        <begin position="418"/>
        <end position="437"/>
    </location>
</feature>
<reference evidence="3 4" key="1">
    <citation type="submission" date="2017-11" db="EMBL/GenBank/DDBJ databases">
        <title>The genome of Rhizophagus clarus HR1 reveals common genetic basis of auxotrophy among arbuscular mycorrhizal fungi.</title>
        <authorList>
            <person name="Kobayashi Y."/>
        </authorList>
    </citation>
    <scope>NUCLEOTIDE SEQUENCE [LARGE SCALE GENOMIC DNA]</scope>
    <source>
        <strain evidence="3 4">HR1</strain>
    </source>
</reference>
<name>A0A2Z6R0Y7_9GLOM</name>
<feature type="coiled-coil region" evidence="1">
    <location>
        <begin position="5"/>
        <end position="67"/>
    </location>
</feature>
<comment type="caution">
    <text evidence="3">The sequence shown here is derived from an EMBL/GenBank/DDBJ whole genome shotgun (WGS) entry which is preliminary data.</text>
</comment>
<keyword evidence="1" id="KW-0175">Coiled coil</keyword>
<evidence type="ECO:0000256" key="2">
    <source>
        <dbReference type="SAM" id="MobiDB-lite"/>
    </source>
</evidence>
<sequence>MSSELDSLRQRIIEFEAENAEVKAKYIKVMDENAEVKAENAKLRCALEEHEARFTRLEQRDKEKTNLIAKMDDDIKEIKQSSANASSVENPSNVVRLGKLEKMAKPSNTSDSTFNSNACKPIRTETKSLENKETDDFLDEEYKRKVSDEFRQRKREKKLQGELIVQESSLAINTSCITDLSTTSTGLVTPPEQVVEESIPKESSAKSAIPCESFGNKQDTPPQKIPYNQKVEQDLICELLEFIKCHNSTSLPNSISSKHILDVPVNTNLTPGSVLHLAHLFDKAEKTSRKEKLQWYYYSEEYEKKIVTLRSENNISDQMARTQIYDEMELYLPGKKREYLRKMTQKAKNIYTLFKGIGIDKIGVVTSSADAISRLTDAQIQNIINLYTDELIKSQKLIGVNNCSRARDLLPESNKFGSKKSPDVGISTPPTTKTNQTNVQAQSKPTYDHSYFRNKILDQYPNLYRECTCENFDYYGITDETLCRDYICPLCRLGHDDEEIEGEYKARSYFIKCEQREIEIVA</sequence>